<evidence type="ECO:0000313" key="1">
    <source>
        <dbReference type="EMBL" id="WEX89175.1"/>
    </source>
</evidence>
<dbReference type="Pfam" id="PF07617">
    <property type="entry name" value="DUF1579"/>
    <property type="match status" value="1"/>
</dbReference>
<evidence type="ECO:0000313" key="2">
    <source>
        <dbReference type="Proteomes" id="UP001229355"/>
    </source>
</evidence>
<dbReference type="InterPro" id="IPR011473">
    <property type="entry name" value="DUF1579"/>
</dbReference>
<gene>
    <name evidence="1" type="ORF">PZN02_001724</name>
</gene>
<organism evidence="1 2">
    <name type="scientific">Sinorhizobium garamanticum</name>
    <dbReference type="NCBI Taxonomy" id="680247"/>
    <lineage>
        <taxon>Bacteria</taxon>
        <taxon>Pseudomonadati</taxon>
        <taxon>Pseudomonadota</taxon>
        <taxon>Alphaproteobacteria</taxon>
        <taxon>Hyphomicrobiales</taxon>
        <taxon>Rhizobiaceae</taxon>
        <taxon>Sinorhizobium/Ensifer group</taxon>
        <taxon>Sinorhizobium</taxon>
    </lineage>
</organism>
<protein>
    <submittedName>
        <fullName evidence="1">DUF1579 domain-containing protein</fullName>
    </submittedName>
</protein>
<sequence>MKAEPQEEHRWLEQLLGEWEVMSQPSTDAGQSQAPWTENVRSMQGLWVVCEGQGTMPDGRIGQSLMTLGFNPETNRYVGTWVGSMMTHMWIYDGVLEDDGKTLTLNCEGPDFDRPGRSARYQDVITVIDGDHRRLTARVQTEDGNWKEIMAAEYRRR</sequence>
<reference evidence="1 2" key="1">
    <citation type="submission" date="2023-03" db="EMBL/GenBank/DDBJ databases">
        <authorList>
            <person name="Kaur S."/>
            <person name="Espinosa-Saiz D."/>
            <person name="Velazquez E."/>
            <person name="Menendez E."/>
            <person name="diCenzo G.C."/>
        </authorList>
    </citation>
    <scope>NUCLEOTIDE SEQUENCE [LARGE SCALE GENOMIC DNA]</scope>
    <source>
        <strain evidence="1 2">LMG 24692</strain>
    </source>
</reference>
<proteinExistence type="predicted"/>
<dbReference type="RefSeq" id="WP_280661158.1">
    <property type="nucleotide sequence ID" value="NZ_CP120373.1"/>
</dbReference>
<dbReference type="Proteomes" id="UP001229355">
    <property type="component" value="Chromosome 1"/>
</dbReference>
<dbReference type="EMBL" id="CP120373">
    <property type="protein sequence ID" value="WEX89175.1"/>
    <property type="molecule type" value="Genomic_DNA"/>
</dbReference>
<accession>A0ABY8DE68</accession>
<name>A0ABY8DE68_9HYPH</name>
<keyword evidence="2" id="KW-1185">Reference proteome</keyword>